<dbReference type="EMBL" id="JABANP010000076">
    <property type="protein sequence ID" value="KAF4691551.1"/>
    <property type="molecule type" value="Genomic_DNA"/>
</dbReference>
<accession>A0A7J6P865</accession>
<dbReference type="OrthoDB" id="435748at2759"/>
<feature type="transmembrane region" description="Helical" evidence="1">
    <location>
        <begin position="135"/>
        <end position="156"/>
    </location>
</feature>
<evidence type="ECO:0000313" key="3">
    <source>
        <dbReference type="Proteomes" id="UP000541610"/>
    </source>
</evidence>
<sequence length="157" mass="16757">MVSEPFATFAHPVVSAGVAVLVLYGAKKGLECRLMELNQILSSRATTTTSPSELKKARERHAKVMYLATGLSFGTAAFGTAMMAALQDGEDDIKVLQSPHARLAGLFLSAMSVNFALSQGLFGKFDKSKRGLHAYIGYAIAFGAVAQWMSGIRLLLA</sequence>
<dbReference type="Pfam" id="PF13301">
    <property type="entry name" value="DUF4079"/>
    <property type="match status" value="1"/>
</dbReference>
<reference evidence="2 3" key="1">
    <citation type="submission" date="2020-04" db="EMBL/GenBank/DDBJ databases">
        <title>Perkinsus olseni comparative genomics.</title>
        <authorList>
            <person name="Bogema D.R."/>
        </authorList>
    </citation>
    <scope>NUCLEOTIDE SEQUENCE [LARGE SCALE GENOMIC DNA]</scope>
    <source>
        <strain evidence="2">00978-12</strain>
    </source>
</reference>
<proteinExistence type="predicted"/>
<keyword evidence="1" id="KW-0812">Transmembrane</keyword>
<organism evidence="2 3">
    <name type="scientific">Perkinsus olseni</name>
    <name type="common">Perkinsus atlanticus</name>
    <dbReference type="NCBI Taxonomy" id="32597"/>
    <lineage>
        <taxon>Eukaryota</taxon>
        <taxon>Sar</taxon>
        <taxon>Alveolata</taxon>
        <taxon>Perkinsozoa</taxon>
        <taxon>Perkinsea</taxon>
        <taxon>Perkinsida</taxon>
        <taxon>Perkinsidae</taxon>
        <taxon>Perkinsus</taxon>
    </lineage>
</organism>
<feature type="transmembrane region" description="Helical" evidence="1">
    <location>
        <begin position="6"/>
        <end position="26"/>
    </location>
</feature>
<name>A0A7J6P865_PEROL</name>
<dbReference type="AlphaFoldDB" id="A0A7J6P865"/>
<evidence type="ECO:0000256" key="1">
    <source>
        <dbReference type="SAM" id="Phobius"/>
    </source>
</evidence>
<feature type="transmembrane region" description="Helical" evidence="1">
    <location>
        <begin position="64"/>
        <end position="86"/>
    </location>
</feature>
<protein>
    <submittedName>
        <fullName evidence="2">Uncharacterized protein</fullName>
    </submittedName>
</protein>
<keyword evidence="1" id="KW-0472">Membrane</keyword>
<evidence type="ECO:0000313" key="2">
    <source>
        <dbReference type="EMBL" id="KAF4691551.1"/>
    </source>
</evidence>
<keyword evidence="1" id="KW-1133">Transmembrane helix</keyword>
<comment type="caution">
    <text evidence="2">The sequence shown here is derived from an EMBL/GenBank/DDBJ whole genome shotgun (WGS) entry which is preliminary data.</text>
</comment>
<dbReference type="Proteomes" id="UP000541610">
    <property type="component" value="Unassembled WGS sequence"/>
</dbReference>
<gene>
    <name evidence="2" type="ORF">FOZ60_015279</name>
</gene>
<feature type="transmembrane region" description="Helical" evidence="1">
    <location>
        <begin position="106"/>
        <end position="123"/>
    </location>
</feature>
<dbReference type="InterPro" id="IPR025067">
    <property type="entry name" value="DUF4079"/>
</dbReference>